<reference evidence="3" key="1">
    <citation type="submission" date="2022-03" db="EMBL/GenBank/DDBJ databases">
        <authorList>
            <person name="Martin H S."/>
        </authorList>
    </citation>
    <scope>NUCLEOTIDE SEQUENCE</scope>
</reference>
<name>A0ABN8J0F1_9NEOP</name>
<accession>A0ABN8J0F1</accession>
<feature type="non-terminal residue" evidence="3">
    <location>
        <position position="229"/>
    </location>
</feature>
<evidence type="ECO:0000313" key="4">
    <source>
        <dbReference type="Proteomes" id="UP000837857"/>
    </source>
</evidence>
<dbReference type="PANTHER" id="PTHR15832:SF2">
    <property type="entry name" value="SH2 DOMAIN-CONTAINING PROTEIN"/>
    <property type="match status" value="1"/>
</dbReference>
<evidence type="ECO:0000256" key="1">
    <source>
        <dbReference type="SAM" id="MobiDB-lite"/>
    </source>
</evidence>
<feature type="compositionally biased region" description="Basic and acidic residues" evidence="1">
    <location>
        <begin position="21"/>
        <end position="33"/>
    </location>
</feature>
<dbReference type="EMBL" id="OW152818">
    <property type="protein sequence ID" value="CAH2070746.1"/>
    <property type="molecule type" value="Genomic_DNA"/>
</dbReference>
<feature type="region of interest" description="Disordered" evidence="1">
    <location>
        <begin position="193"/>
        <end position="229"/>
    </location>
</feature>
<organism evidence="3 4">
    <name type="scientific">Iphiclides podalirius</name>
    <name type="common">scarce swallowtail</name>
    <dbReference type="NCBI Taxonomy" id="110791"/>
    <lineage>
        <taxon>Eukaryota</taxon>
        <taxon>Metazoa</taxon>
        <taxon>Ecdysozoa</taxon>
        <taxon>Arthropoda</taxon>
        <taxon>Hexapoda</taxon>
        <taxon>Insecta</taxon>
        <taxon>Pterygota</taxon>
        <taxon>Neoptera</taxon>
        <taxon>Endopterygota</taxon>
        <taxon>Lepidoptera</taxon>
        <taxon>Glossata</taxon>
        <taxon>Ditrysia</taxon>
        <taxon>Papilionoidea</taxon>
        <taxon>Papilionidae</taxon>
        <taxon>Papilioninae</taxon>
        <taxon>Iphiclides</taxon>
    </lineage>
</organism>
<feature type="region of interest" description="Disordered" evidence="1">
    <location>
        <begin position="1"/>
        <end position="40"/>
    </location>
</feature>
<dbReference type="PANTHER" id="PTHR15832">
    <property type="entry name" value="SHC (SRC HOMOLOGY DOMAIN C-TERMINAL) ADAPTOR HOMOLOG"/>
    <property type="match status" value="1"/>
</dbReference>
<evidence type="ECO:0000259" key="2">
    <source>
        <dbReference type="PROSITE" id="PS01179"/>
    </source>
</evidence>
<dbReference type="Proteomes" id="UP000837857">
    <property type="component" value="Chromosome 6"/>
</dbReference>
<dbReference type="InterPro" id="IPR011993">
    <property type="entry name" value="PH-like_dom_sf"/>
</dbReference>
<keyword evidence="4" id="KW-1185">Reference proteome</keyword>
<gene>
    <name evidence="3" type="ORF">IPOD504_LOCUS14823</name>
</gene>
<dbReference type="Gene3D" id="2.30.29.30">
    <property type="entry name" value="Pleckstrin-homology domain (PH domain)/Phosphotyrosine-binding domain (PTB)"/>
    <property type="match status" value="1"/>
</dbReference>
<feature type="domain" description="PID" evidence="2">
    <location>
        <begin position="36"/>
        <end position="129"/>
    </location>
</feature>
<sequence>MKGKRVESRVQHEYSSAPKIGRADKDAKTKVEPPDGCGKTTDSLEEWRGRLFAITHRHRRAESGCAVPVLVVVALTGVKICDPDDQSVRMSHALRRISYATCEAARALFAFVAREPRADPAAQYCHAFETDTPEQIEERRKQLNGNTTLSTLGIALYERNANRLVLDEAAIVPSVHNICGPIEPRRAAAACKLKPSPGAGSGEGKARTQTYWSDRIDPILPRNRRRRPK</sequence>
<proteinExistence type="predicted"/>
<evidence type="ECO:0000313" key="3">
    <source>
        <dbReference type="EMBL" id="CAH2070746.1"/>
    </source>
</evidence>
<dbReference type="PROSITE" id="PS01179">
    <property type="entry name" value="PID"/>
    <property type="match status" value="1"/>
</dbReference>
<dbReference type="InterPro" id="IPR006020">
    <property type="entry name" value="PTB/PI_dom"/>
</dbReference>
<dbReference type="Pfam" id="PF00640">
    <property type="entry name" value="PID"/>
    <property type="match status" value="1"/>
</dbReference>
<protein>
    <recommendedName>
        <fullName evidence="2">PID domain-containing protein</fullName>
    </recommendedName>
</protein>
<feature type="compositionally biased region" description="Basic and acidic residues" evidence="1">
    <location>
        <begin position="1"/>
        <end position="12"/>
    </location>
</feature>
<dbReference type="SUPFAM" id="SSF50729">
    <property type="entry name" value="PH domain-like"/>
    <property type="match status" value="1"/>
</dbReference>